<reference evidence="1" key="1">
    <citation type="submission" date="2020-08" db="EMBL/GenBank/DDBJ databases">
        <authorList>
            <person name="Cejkova D."/>
            <person name="Kubasova T."/>
            <person name="Jahodarova E."/>
            <person name="Rychlik I."/>
        </authorList>
    </citation>
    <scope>NUCLEOTIDE SEQUENCE</scope>
    <source>
        <strain evidence="1">An824</strain>
    </source>
</reference>
<dbReference type="RefSeq" id="WP_087248316.1">
    <property type="nucleotide sequence ID" value="NZ_JACJJG010000001.1"/>
</dbReference>
<dbReference type="AlphaFoldDB" id="A0A938WQ43"/>
<evidence type="ECO:0000313" key="1">
    <source>
        <dbReference type="EMBL" id="MBM6672320.1"/>
    </source>
</evidence>
<accession>A0A938WQ43</accession>
<reference evidence="1" key="2">
    <citation type="journal article" date="2021" name="Sci. Rep.">
        <title>The distribution of antibiotic resistance genes in chicken gut microbiota commensals.</title>
        <authorList>
            <person name="Juricova H."/>
            <person name="Matiasovicova J."/>
            <person name="Kubasova T."/>
            <person name="Cejkova D."/>
            <person name="Rychlik I."/>
        </authorList>
    </citation>
    <scope>NUCLEOTIDE SEQUENCE</scope>
    <source>
        <strain evidence="1">An824</strain>
    </source>
</reference>
<dbReference type="Proteomes" id="UP000706891">
    <property type="component" value="Unassembled WGS sequence"/>
</dbReference>
<dbReference type="EMBL" id="JACJJG010000001">
    <property type="protein sequence ID" value="MBM6672320.1"/>
    <property type="molecule type" value="Genomic_DNA"/>
</dbReference>
<sequence length="180" mass="20519">MKNAELIIKNLAVRKGFVALVFLLAAILPGFADDRHGRILIGTGLLYERGMDLTIGYEYETNYHHAWEFFGNVYLKWDECEDCGHVCPELFWNHYNTWGVGAAYKPCVFRSRNHHGNLRLGGSLGSDRDKVLGGIHVGYEHSYALRKGWKLFWQAKCDLMIKGEDLFRTGIVIGVKIPTK</sequence>
<name>A0A938WQ43_9BACT</name>
<keyword evidence="2" id="KW-1185">Reference proteome</keyword>
<proteinExistence type="predicted"/>
<comment type="caution">
    <text evidence="1">The sequence shown here is derived from an EMBL/GenBank/DDBJ whole genome shotgun (WGS) entry which is preliminary data.</text>
</comment>
<gene>
    <name evidence="1" type="ORF">H6A34_00215</name>
</gene>
<evidence type="ECO:0000313" key="2">
    <source>
        <dbReference type="Proteomes" id="UP000706891"/>
    </source>
</evidence>
<organism evidence="1 2">
    <name type="scientific">Marseilla massiliensis</name>
    <dbReference type="NCBI Taxonomy" id="1841864"/>
    <lineage>
        <taxon>Bacteria</taxon>
        <taxon>Pseudomonadati</taxon>
        <taxon>Bacteroidota</taxon>
        <taxon>Bacteroidia</taxon>
        <taxon>Bacteroidales</taxon>
        <taxon>Prevotellaceae</taxon>
        <taxon>Marseilla</taxon>
    </lineage>
</organism>
<protein>
    <submittedName>
        <fullName evidence="1">Uncharacterized protein</fullName>
    </submittedName>
</protein>